<evidence type="ECO:0000256" key="4">
    <source>
        <dbReference type="ARBA" id="ARBA00022605"/>
    </source>
</evidence>
<sequence length="316" mass="34180">MKIHHNITDLIGKTPLVELHHYGKKHQLKSRIIAKLEYLNPAGSIKDRAALNMINEAEKSGKLKKGDTIVDVTSGNTGIALAAVAAAKGYATKFYVSDNISADKIKLLKLYGAEVIAVENAFFMDPEALEKISARIVSENPNAFFIDQLANPDNPKVHIVSTGPEIWEDTDGQVDILVCAMGTGGTVSGTGKYLKSKNPKIKVVIAEPAETSLPSEENPYPDEIDGVHKVSEVPPESLPKNYAAEVVDEIFSLDTADALNVQRDLLTTEGIFPGVSAAAILWTATRLAEREENEGKMIVAIFPDSGERYLSAAIKN</sequence>
<dbReference type="SUPFAM" id="SSF53686">
    <property type="entry name" value="Tryptophan synthase beta subunit-like PLP-dependent enzymes"/>
    <property type="match status" value="1"/>
</dbReference>
<evidence type="ECO:0000313" key="11">
    <source>
        <dbReference type="Proteomes" id="UP000187344"/>
    </source>
</evidence>
<reference evidence="10 11" key="1">
    <citation type="submission" date="2016-12" db="EMBL/GenBank/DDBJ databases">
        <title>Comparative genomics of Bartonella apis.</title>
        <authorList>
            <person name="Engel P."/>
        </authorList>
    </citation>
    <scope>NUCLEOTIDE SEQUENCE [LARGE SCALE GENOMIC DNA]</scope>
    <source>
        <strain evidence="10 11">PEB0149</strain>
    </source>
</reference>
<keyword evidence="5 10" id="KW-0808">Transferase</keyword>
<feature type="domain" description="Tryptophan synthase beta chain-like PALP" evidence="9">
    <location>
        <begin position="7"/>
        <end position="304"/>
    </location>
</feature>
<dbReference type="EC" id="2.5.1.47" evidence="3"/>
<evidence type="ECO:0000259" key="9">
    <source>
        <dbReference type="Pfam" id="PF00291"/>
    </source>
</evidence>
<evidence type="ECO:0000256" key="1">
    <source>
        <dbReference type="ARBA" id="ARBA00001933"/>
    </source>
</evidence>
<evidence type="ECO:0000256" key="8">
    <source>
        <dbReference type="ARBA" id="ARBA00047931"/>
    </source>
</evidence>
<keyword evidence="7" id="KW-0198">Cysteine biosynthesis</keyword>
<dbReference type="PANTHER" id="PTHR10314">
    <property type="entry name" value="CYSTATHIONINE BETA-SYNTHASE"/>
    <property type="match status" value="1"/>
</dbReference>
<dbReference type="GO" id="GO:0004124">
    <property type="term" value="F:cysteine synthase activity"/>
    <property type="evidence" value="ECO:0007669"/>
    <property type="project" value="UniProtKB-EC"/>
</dbReference>
<dbReference type="FunFam" id="3.40.50.1100:FF:000006">
    <property type="entry name" value="Cysteine synthase"/>
    <property type="match status" value="1"/>
</dbReference>
<gene>
    <name evidence="10" type="ORF">PEB0149_013800</name>
</gene>
<evidence type="ECO:0000313" key="10">
    <source>
        <dbReference type="EMBL" id="OLY43938.1"/>
    </source>
</evidence>
<dbReference type="InterPro" id="IPR036052">
    <property type="entry name" value="TrpB-like_PALP_sf"/>
</dbReference>
<dbReference type="AlphaFoldDB" id="A0A1R0FAI7"/>
<dbReference type="OrthoDB" id="9805733at2"/>
<evidence type="ECO:0000256" key="5">
    <source>
        <dbReference type="ARBA" id="ARBA00022679"/>
    </source>
</evidence>
<evidence type="ECO:0000256" key="6">
    <source>
        <dbReference type="ARBA" id="ARBA00022898"/>
    </source>
</evidence>
<comment type="catalytic activity">
    <reaction evidence="8">
        <text>O-acetyl-L-serine + hydrogen sulfide = L-cysteine + acetate</text>
        <dbReference type="Rhea" id="RHEA:14829"/>
        <dbReference type="ChEBI" id="CHEBI:29919"/>
        <dbReference type="ChEBI" id="CHEBI:30089"/>
        <dbReference type="ChEBI" id="CHEBI:35235"/>
        <dbReference type="ChEBI" id="CHEBI:58340"/>
        <dbReference type="EC" id="2.5.1.47"/>
    </reaction>
</comment>
<comment type="cofactor">
    <cofactor evidence="1">
        <name>pyridoxal 5'-phosphate</name>
        <dbReference type="ChEBI" id="CHEBI:597326"/>
    </cofactor>
</comment>
<dbReference type="Pfam" id="PF00291">
    <property type="entry name" value="PALP"/>
    <property type="match status" value="1"/>
</dbReference>
<dbReference type="CDD" id="cd01561">
    <property type="entry name" value="CBS_like"/>
    <property type="match status" value="1"/>
</dbReference>
<dbReference type="GO" id="GO:0006535">
    <property type="term" value="P:cysteine biosynthetic process from serine"/>
    <property type="evidence" value="ECO:0007669"/>
    <property type="project" value="InterPro"/>
</dbReference>
<proteinExistence type="inferred from homology"/>
<dbReference type="EMBL" id="LXYT01000001">
    <property type="protein sequence ID" value="OLY43938.1"/>
    <property type="molecule type" value="Genomic_DNA"/>
</dbReference>
<dbReference type="InterPro" id="IPR050214">
    <property type="entry name" value="Cys_Synth/Cystath_Beta-Synth"/>
</dbReference>
<comment type="similarity">
    <text evidence="2">Belongs to the cysteine synthase/cystathionine beta-synthase family.</text>
</comment>
<keyword evidence="11" id="KW-1185">Reference proteome</keyword>
<dbReference type="InterPro" id="IPR001216">
    <property type="entry name" value="P-phosphate_BS"/>
</dbReference>
<dbReference type="Proteomes" id="UP000187344">
    <property type="component" value="Unassembled WGS sequence"/>
</dbReference>
<evidence type="ECO:0000256" key="2">
    <source>
        <dbReference type="ARBA" id="ARBA00007103"/>
    </source>
</evidence>
<evidence type="ECO:0000256" key="7">
    <source>
        <dbReference type="ARBA" id="ARBA00023192"/>
    </source>
</evidence>
<protein>
    <recommendedName>
        <fullName evidence="3">cysteine synthase</fullName>
        <ecNumber evidence="3">2.5.1.47</ecNumber>
    </recommendedName>
</protein>
<dbReference type="InterPro" id="IPR001926">
    <property type="entry name" value="TrpB-like_PALP"/>
</dbReference>
<dbReference type="RefSeq" id="WP_075869102.1">
    <property type="nucleotide sequence ID" value="NZ_CALYQA010000009.1"/>
</dbReference>
<accession>A0A1R0FAI7</accession>
<organism evidence="10 11">
    <name type="scientific">Bartonella apis</name>
    <dbReference type="NCBI Taxonomy" id="1686310"/>
    <lineage>
        <taxon>Bacteria</taxon>
        <taxon>Pseudomonadati</taxon>
        <taxon>Pseudomonadota</taxon>
        <taxon>Alphaproteobacteria</taxon>
        <taxon>Hyphomicrobiales</taxon>
        <taxon>Bartonellaceae</taxon>
        <taxon>Bartonella</taxon>
    </lineage>
</organism>
<comment type="caution">
    <text evidence="10">The sequence shown here is derived from an EMBL/GenBank/DDBJ whole genome shotgun (WGS) entry which is preliminary data.</text>
</comment>
<keyword evidence="4" id="KW-0028">Amino-acid biosynthesis</keyword>
<dbReference type="PROSITE" id="PS00901">
    <property type="entry name" value="CYS_SYNTHASE"/>
    <property type="match status" value="1"/>
</dbReference>
<name>A0A1R0FAI7_9HYPH</name>
<evidence type="ECO:0000256" key="3">
    <source>
        <dbReference type="ARBA" id="ARBA00012681"/>
    </source>
</evidence>
<dbReference type="Gene3D" id="3.40.50.1100">
    <property type="match status" value="2"/>
</dbReference>
<keyword evidence="6" id="KW-0663">Pyridoxal phosphate</keyword>